<feature type="domain" description="Response regulatory" evidence="3">
    <location>
        <begin position="6"/>
        <end position="122"/>
    </location>
</feature>
<dbReference type="KEGG" id="hau:Haur_5197"/>
<protein>
    <submittedName>
        <fullName evidence="4">Response regulator receiver protein</fullName>
    </submittedName>
</protein>
<keyword evidence="1 2" id="KW-0597">Phosphoprotein</keyword>
<dbReference type="HOGENOM" id="CLU_000445_69_17_0"/>
<dbReference type="InterPro" id="IPR011006">
    <property type="entry name" value="CheY-like_superfamily"/>
</dbReference>
<organism evidence="4 5">
    <name type="scientific">Herpetosiphon aurantiacus (strain ATCC 23779 / DSM 785 / 114-95)</name>
    <dbReference type="NCBI Taxonomy" id="316274"/>
    <lineage>
        <taxon>Bacteria</taxon>
        <taxon>Bacillati</taxon>
        <taxon>Chloroflexota</taxon>
        <taxon>Chloroflexia</taxon>
        <taxon>Herpetosiphonales</taxon>
        <taxon>Herpetosiphonaceae</taxon>
        <taxon>Herpetosiphon</taxon>
    </lineage>
</organism>
<gene>
    <name evidence="4" type="ordered locus">Haur_5197</name>
</gene>
<accession>A9B910</accession>
<dbReference type="AlphaFoldDB" id="A9B910"/>
<dbReference type="SUPFAM" id="SSF52172">
    <property type="entry name" value="CheY-like"/>
    <property type="match status" value="1"/>
</dbReference>
<keyword evidence="5" id="KW-1185">Reference proteome</keyword>
<proteinExistence type="predicted"/>
<dbReference type="InterPro" id="IPR001789">
    <property type="entry name" value="Sig_transdc_resp-reg_receiver"/>
</dbReference>
<keyword evidence="4" id="KW-0614">Plasmid</keyword>
<evidence type="ECO:0000313" key="4">
    <source>
        <dbReference type="EMBL" id="ABX07824.1"/>
    </source>
</evidence>
<dbReference type="SMART" id="SM00448">
    <property type="entry name" value="REC"/>
    <property type="match status" value="1"/>
</dbReference>
<evidence type="ECO:0000259" key="3">
    <source>
        <dbReference type="PROSITE" id="PS50110"/>
    </source>
</evidence>
<dbReference type="PROSITE" id="PS50110">
    <property type="entry name" value="RESPONSE_REGULATORY"/>
    <property type="match status" value="1"/>
</dbReference>
<dbReference type="Proteomes" id="UP000000787">
    <property type="component" value="Plasmid pHAU01"/>
</dbReference>
<reference evidence="4 5" key="1">
    <citation type="journal article" date="2011" name="Stand. Genomic Sci.">
        <title>Complete genome sequence of the filamentous gliding predatory bacterium Herpetosiphon aurantiacus type strain (114-95(T)).</title>
        <authorList>
            <person name="Kiss H."/>
            <person name="Nett M."/>
            <person name="Domin N."/>
            <person name="Martin K."/>
            <person name="Maresca J.A."/>
            <person name="Copeland A."/>
            <person name="Lapidus A."/>
            <person name="Lucas S."/>
            <person name="Berry K.W."/>
            <person name="Glavina Del Rio T."/>
            <person name="Dalin E."/>
            <person name="Tice H."/>
            <person name="Pitluck S."/>
            <person name="Richardson P."/>
            <person name="Bruce D."/>
            <person name="Goodwin L."/>
            <person name="Han C."/>
            <person name="Detter J.C."/>
            <person name="Schmutz J."/>
            <person name="Brettin T."/>
            <person name="Land M."/>
            <person name="Hauser L."/>
            <person name="Kyrpides N.C."/>
            <person name="Ivanova N."/>
            <person name="Goker M."/>
            <person name="Woyke T."/>
            <person name="Klenk H.P."/>
            <person name="Bryant D.A."/>
        </authorList>
    </citation>
    <scope>NUCLEOTIDE SEQUENCE [LARGE SCALE GENOMIC DNA]</scope>
    <source>
        <strain evidence="5">ATCC 23779 / DSM 785 / 114-95</strain>
        <plasmid evidence="4">pHAU01</plasmid>
    </source>
</reference>
<dbReference type="EMBL" id="CP000876">
    <property type="protein sequence ID" value="ABX07824.1"/>
    <property type="molecule type" value="Genomic_DNA"/>
</dbReference>
<name>A9B910_HERA2</name>
<geneLocation type="plasmid" evidence="4 5">
    <name>pHAU01</name>
</geneLocation>
<dbReference type="BioCyc" id="HAUR316274:GHYA-5259-MONOMER"/>
<dbReference type="Pfam" id="PF00072">
    <property type="entry name" value="Response_reg"/>
    <property type="match status" value="1"/>
</dbReference>
<dbReference type="GO" id="GO:0000160">
    <property type="term" value="P:phosphorelay signal transduction system"/>
    <property type="evidence" value="ECO:0007669"/>
    <property type="project" value="InterPro"/>
</dbReference>
<dbReference type="PANTHER" id="PTHR45339:SF3">
    <property type="entry name" value="HISTIDINE KINASE"/>
    <property type="match status" value="1"/>
</dbReference>
<dbReference type="InParanoid" id="A9B910"/>
<evidence type="ECO:0000256" key="2">
    <source>
        <dbReference type="PROSITE-ProRule" id="PRU00169"/>
    </source>
</evidence>
<evidence type="ECO:0000256" key="1">
    <source>
        <dbReference type="ARBA" id="ARBA00022553"/>
    </source>
</evidence>
<dbReference type="PANTHER" id="PTHR45339">
    <property type="entry name" value="HYBRID SIGNAL TRANSDUCTION HISTIDINE KINASE J"/>
    <property type="match status" value="1"/>
</dbReference>
<dbReference type="Gene3D" id="3.40.50.2300">
    <property type="match status" value="1"/>
</dbReference>
<evidence type="ECO:0000313" key="5">
    <source>
        <dbReference type="Proteomes" id="UP000000787"/>
    </source>
</evidence>
<sequence>MTDALHILLVEDQAMNRDMLTRRFERHGYTVSLALNGAEAVVMAQAVMPDVIVMDMSLPVMDGWSATQRLKAIPIVQDIPIIAVTAYAMTGDRERCFAVGCSEYEAKPIQFGRLVEKIERWGGVRRSHMHREHE</sequence>
<feature type="modified residue" description="4-aspartylphosphate" evidence="2">
    <location>
        <position position="55"/>
    </location>
</feature>